<name>A0AA36DEH3_9BILA</name>
<protein>
    <recommendedName>
        <fullName evidence="1">DUF7808 domain-containing protein</fullName>
    </recommendedName>
</protein>
<feature type="domain" description="DUF7808" evidence="1">
    <location>
        <begin position="32"/>
        <end position="157"/>
    </location>
</feature>
<sequence length="167" mass="19182">MSDIIPIKPPDMQSYLLISALIATVFAQGGHHHEYRRYECTKKPSGNGTDCTLFLKKKRDDDSQEFRAATNQECFEETGTTGRAVICPLYCPETGAAYSIWKTPSNNHKCTNLGTYRSINRNGDWYFWRTGECLDQEMTFEIGCHFLIPSAQADVEQILKKRRKFRL</sequence>
<dbReference type="PANTHER" id="PTHR34493">
    <property type="entry name" value="PROTEIN CBG13422-RELATED"/>
    <property type="match status" value="1"/>
</dbReference>
<gene>
    <name evidence="2" type="ORF">MSPICULIGERA_LOCUS23015</name>
</gene>
<evidence type="ECO:0000313" key="3">
    <source>
        <dbReference type="Proteomes" id="UP001177023"/>
    </source>
</evidence>
<evidence type="ECO:0000313" key="2">
    <source>
        <dbReference type="EMBL" id="CAJ0584980.1"/>
    </source>
</evidence>
<dbReference type="InterPro" id="IPR056710">
    <property type="entry name" value="DUF7808"/>
</dbReference>
<accession>A0AA36DEH3</accession>
<evidence type="ECO:0000259" key="1">
    <source>
        <dbReference type="Pfam" id="PF25096"/>
    </source>
</evidence>
<dbReference type="Proteomes" id="UP001177023">
    <property type="component" value="Unassembled WGS sequence"/>
</dbReference>
<dbReference type="EMBL" id="CATQJA010002702">
    <property type="protein sequence ID" value="CAJ0584980.1"/>
    <property type="molecule type" value="Genomic_DNA"/>
</dbReference>
<comment type="caution">
    <text evidence="2">The sequence shown here is derived from an EMBL/GenBank/DDBJ whole genome shotgun (WGS) entry which is preliminary data.</text>
</comment>
<feature type="non-terminal residue" evidence="2">
    <location>
        <position position="167"/>
    </location>
</feature>
<keyword evidence="3" id="KW-1185">Reference proteome</keyword>
<organism evidence="2 3">
    <name type="scientific">Mesorhabditis spiculigera</name>
    <dbReference type="NCBI Taxonomy" id="96644"/>
    <lineage>
        <taxon>Eukaryota</taxon>
        <taxon>Metazoa</taxon>
        <taxon>Ecdysozoa</taxon>
        <taxon>Nematoda</taxon>
        <taxon>Chromadorea</taxon>
        <taxon>Rhabditida</taxon>
        <taxon>Rhabditina</taxon>
        <taxon>Rhabditomorpha</taxon>
        <taxon>Rhabditoidea</taxon>
        <taxon>Rhabditidae</taxon>
        <taxon>Mesorhabditinae</taxon>
        <taxon>Mesorhabditis</taxon>
    </lineage>
</organism>
<dbReference type="AlphaFoldDB" id="A0AA36DEH3"/>
<proteinExistence type="predicted"/>
<reference evidence="2" key="1">
    <citation type="submission" date="2023-06" db="EMBL/GenBank/DDBJ databases">
        <authorList>
            <person name="Delattre M."/>
        </authorList>
    </citation>
    <scope>NUCLEOTIDE SEQUENCE</scope>
    <source>
        <strain evidence="2">AF72</strain>
    </source>
</reference>
<dbReference type="Pfam" id="PF25096">
    <property type="entry name" value="DUF7808"/>
    <property type="match status" value="1"/>
</dbReference>